<dbReference type="Pfam" id="PF01551">
    <property type="entry name" value="Peptidase_M23"/>
    <property type="match status" value="1"/>
</dbReference>
<keyword evidence="1" id="KW-0472">Membrane</keyword>
<name>A0A9W6W7D4_9ACTN</name>
<dbReference type="SUPFAM" id="SSF51261">
    <property type="entry name" value="Duplicated hybrid motif"/>
    <property type="match status" value="1"/>
</dbReference>
<comment type="caution">
    <text evidence="3">The sequence shown here is derived from an EMBL/GenBank/DDBJ whole genome shotgun (WGS) entry which is preliminary data.</text>
</comment>
<keyword evidence="1" id="KW-1133">Transmembrane helix</keyword>
<dbReference type="InterPro" id="IPR011055">
    <property type="entry name" value="Dup_hybrid_motif"/>
</dbReference>
<dbReference type="Gene3D" id="2.70.70.10">
    <property type="entry name" value="Glucose Permease (Domain IIA)"/>
    <property type="match status" value="1"/>
</dbReference>
<dbReference type="PANTHER" id="PTHR21666:SF270">
    <property type="entry name" value="MUREIN HYDROLASE ACTIVATOR ENVC"/>
    <property type="match status" value="1"/>
</dbReference>
<keyword evidence="1" id="KW-0812">Transmembrane</keyword>
<protein>
    <recommendedName>
        <fullName evidence="2">M23ase beta-sheet core domain-containing protein</fullName>
    </recommendedName>
</protein>
<feature type="domain" description="M23ase beta-sheet core" evidence="2">
    <location>
        <begin position="147"/>
        <end position="240"/>
    </location>
</feature>
<evidence type="ECO:0000313" key="4">
    <source>
        <dbReference type="Proteomes" id="UP001165079"/>
    </source>
</evidence>
<dbReference type="PANTHER" id="PTHR21666">
    <property type="entry name" value="PEPTIDASE-RELATED"/>
    <property type="match status" value="1"/>
</dbReference>
<accession>A0A9W6W7D4</accession>
<gene>
    <name evidence="3" type="ORF">Afil01_12510</name>
</gene>
<dbReference type="InterPro" id="IPR016047">
    <property type="entry name" value="M23ase_b-sheet_dom"/>
</dbReference>
<dbReference type="GO" id="GO:0004222">
    <property type="term" value="F:metalloendopeptidase activity"/>
    <property type="evidence" value="ECO:0007669"/>
    <property type="project" value="TreeGrafter"/>
</dbReference>
<evidence type="ECO:0000313" key="3">
    <source>
        <dbReference type="EMBL" id="GLZ76444.1"/>
    </source>
</evidence>
<dbReference type="AlphaFoldDB" id="A0A9W6W7D4"/>
<evidence type="ECO:0000259" key="2">
    <source>
        <dbReference type="Pfam" id="PF01551"/>
    </source>
</evidence>
<evidence type="ECO:0000256" key="1">
    <source>
        <dbReference type="SAM" id="Phobius"/>
    </source>
</evidence>
<dbReference type="CDD" id="cd12797">
    <property type="entry name" value="M23_peptidase"/>
    <property type="match status" value="1"/>
</dbReference>
<sequence length="267" mass="28421">MNHERFVARHRRTPAWEPHASRAMLRIGTEWDFCGTYTGRRRAASTAQVQYATVVAAAVIGASVIALAAGSVLPDGGVVRPAAGPPAVVAVVTQEPLVAVPRETSQAATRTMDRSPLKAQDAEDYWTPPLREFDLTSFYGTRWGVLHAGIDLAAPTGTTVHAAHRGVVSESGWAGTYGYLVVVDHGGGVQTYYAHNSALIAKAGDKVEAGDPISRVGNTGYSFGPHCHFEVHVKGEKVDPMPYLKKRGLDVAKAAKTVVQDDSLVPG</sequence>
<dbReference type="RefSeq" id="WP_285661622.1">
    <property type="nucleotide sequence ID" value="NZ_BSTX01000001.1"/>
</dbReference>
<keyword evidence="4" id="KW-1185">Reference proteome</keyword>
<organism evidence="3 4">
    <name type="scientific">Actinorhabdospora filicis</name>
    <dbReference type="NCBI Taxonomy" id="1785913"/>
    <lineage>
        <taxon>Bacteria</taxon>
        <taxon>Bacillati</taxon>
        <taxon>Actinomycetota</taxon>
        <taxon>Actinomycetes</taxon>
        <taxon>Micromonosporales</taxon>
        <taxon>Micromonosporaceae</taxon>
        <taxon>Actinorhabdospora</taxon>
    </lineage>
</organism>
<dbReference type="EMBL" id="BSTX01000001">
    <property type="protein sequence ID" value="GLZ76444.1"/>
    <property type="molecule type" value="Genomic_DNA"/>
</dbReference>
<proteinExistence type="predicted"/>
<feature type="transmembrane region" description="Helical" evidence="1">
    <location>
        <begin position="49"/>
        <end position="73"/>
    </location>
</feature>
<reference evidence="3" key="1">
    <citation type="submission" date="2023-03" db="EMBL/GenBank/DDBJ databases">
        <title>Actinorhabdospora filicis NBRC 111898.</title>
        <authorList>
            <person name="Ichikawa N."/>
            <person name="Sato H."/>
            <person name="Tonouchi N."/>
        </authorList>
    </citation>
    <scope>NUCLEOTIDE SEQUENCE</scope>
    <source>
        <strain evidence="3">NBRC 111898</strain>
    </source>
</reference>
<dbReference type="InterPro" id="IPR050570">
    <property type="entry name" value="Cell_wall_metabolism_enzyme"/>
</dbReference>
<dbReference type="Proteomes" id="UP001165079">
    <property type="component" value="Unassembled WGS sequence"/>
</dbReference>